<comment type="cofactor">
    <cofactor evidence="1">
        <name>heme</name>
        <dbReference type="ChEBI" id="CHEBI:30413"/>
    </cofactor>
</comment>
<feature type="transmembrane region" description="Helical" evidence="16">
    <location>
        <begin position="212"/>
        <end position="234"/>
    </location>
</feature>
<evidence type="ECO:0000256" key="4">
    <source>
        <dbReference type="ARBA" id="ARBA00009578"/>
    </source>
</evidence>
<comment type="similarity">
    <text evidence="3">Belongs to the cytochrome c family.</text>
</comment>
<dbReference type="InterPro" id="IPR051459">
    <property type="entry name" value="Cytochrome_c-type_DH"/>
</dbReference>
<dbReference type="InterPro" id="IPR036249">
    <property type="entry name" value="Thioredoxin-like_sf"/>
</dbReference>
<protein>
    <recommendedName>
        <fullName evidence="6">Cytochrome c oxidase subunit 1</fullName>
    </recommendedName>
    <alternativeName>
        <fullName evidence="11">Cytochrome c oxidase polypeptide I</fullName>
    </alternativeName>
</protein>
<dbReference type="Gene3D" id="3.40.30.10">
    <property type="entry name" value="Glutaredoxin"/>
    <property type="match status" value="1"/>
</dbReference>
<evidence type="ECO:0000256" key="7">
    <source>
        <dbReference type="ARBA" id="ARBA00022617"/>
    </source>
</evidence>
<sequence length="1068" mass="119036">MGRKTISAEDRQALSLELAERVEADRSSAKVTFILLACSVFWLIFASTAGLISSIKLHDPEFLTQHAWMTFGRMRTLHLNGVAYGWAPMAAFGVAMWMLPRLLKTPLIGARYAITGGILWNIGLAIGLTCIAMGITDGMEWLEMPWQVDILMVIGGALAALPLVFTLQNRRAHHLYVSVWYMGAALFWFPILFLVGNLPAVHVGVEQATMNWWFGHNVLGLFYTPMALASVYYFLPKIIGQPISSYNLSLVGFWGLAFFYGQVGGHHLVGGPVPQWMVTLSIVQSMMMIIPVLAFSINQHYTMKGHFRTLIHSPTLRFIVLGGMMYTVSSIQGSFEALRSINTITHFTHFTVAHAHIGLYGFFTIVMFGAIYYVMPRVMSWEWPYPKLISLHFWLVWRHDLVMESEYKLLGGAMVTLALATSALVVVPYLQVKKVEPSPGLKPYTEVELRGRQQYIDMGCVYCHSQQPRSQNQAPDFQRGWGRASVAGDYFYDTPHLLGTMRTGPDLLNIGARQPSVDWHLGHLYQPRAYTPGSNMPSYPFMFELKDKAEDGDKVVNLPGDFAPEGKVVVAKQEALDLLPEGAVDGQQLFVAQCAACHQATGAGVPGVFPPLVGSEWVLRKPEVLVQIILHGITGEITVKGNKYNGAMPEFREKFNDEEMTAVVNYLRTELGGNSADPVDVAFVKAERFSALTAETARRNDVAASPRLISDVEVLLPAGGSTQLSTLLQNDGRITIVNFIYTRCVTLCLAMGSEYQQLQKAIVEEGLQDRIRLLSISFDPTDSPDHLRRYSKTMKANPDVWQFVTMMPGEQRQRVLDDFGIVVIPAPFDEYEHNAAYHVVSSEPRLGRIVDYGEPMLALAYAKRALEDLDKKGAIALALLAALLFAAAAFWDRPLTASMSLHMLVHIPLLVLSGITLQLALRYQGVGRSAAMQALLRPYYALNEYGLPGLIMVSFAAAYWMVPKALDDVLVSPPMATAKYIGLVLMGMLFMESWRRAHLVFRLFFFGNFSWMMAIVGLLYYDNPVRLCNFYLQSDQEIAGIGLVIMACVLPLLWLLSESKAVIAFLRQ</sequence>
<dbReference type="PROSITE" id="PS50855">
    <property type="entry name" value="COX1"/>
    <property type="match status" value="1"/>
</dbReference>
<proteinExistence type="inferred from homology"/>
<dbReference type="InterPro" id="IPR009056">
    <property type="entry name" value="Cyt_c-like_dom"/>
</dbReference>
<keyword evidence="9" id="KW-1278">Translocase</keyword>
<keyword evidence="14" id="KW-1015">Disulfide bond</keyword>
<evidence type="ECO:0000256" key="6">
    <source>
        <dbReference type="ARBA" id="ARBA00015947"/>
    </source>
</evidence>
<feature type="transmembrane region" description="Helical" evidence="16">
    <location>
        <begin position="1003"/>
        <end position="1021"/>
    </location>
</feature>
<dbReference type="GO" id="GO:0046872">
    <property type="term" value="F:metal ion binding"/>
    <property type="evidence" value="ECO:0007669"/>
    <property type="project" value="UniProtKB-KW"/>
</dbReference>
<dbReference type="InterPro" id="IPR003468">
    <property type="entry name" value="Cyt_c_oxidase_monohaem-su/FixO"/>
</dbReference>
<dbReference type="InterPro" id="IPR023616">
    <property type="entry name" value="Cyt_c_oxase-like_su1_dom"/>
</dbReference>
<accession>A0A1I7YPX9</accession>
<feature type="transmembrane region" description="Helical" evidence="16">
    <location>
        <begin position="112"/>
        <end position="136"/>
    </location>
</feature>
<feature type="binding site" evidence="13">
    <location>
        <position position="748"/>
    </location>
    <ligand>
        <name>Cu cation</name>
        <dbReference type="ChEBI" id="CHEBI:23378"/>
    </ligand>
</feature>
<evidence type="ECO:0000259" key="17">
    <source>
        <dbReference type="PROSITE" id="PS50855"/>
    </source>
</evidence>
<dbReference type="InterPro" id="IPR000883">
    <property type="entry name" value="Cyt_C_Oxase_1"/>
</dbReference>
<reference evidence="20" key="1">
    <citation type="submission" date="2016-11" db="UniProtKB">
        <authorList>
            <consortium name="WormBaseParasite"/>
        </authorList>
    </citation>
    <scope>IDENTIFICATION</scope>
</reference>
<feature type="transmembrane region" description="Helical" evidence="16">
    <location>
        <begin position="974"/>
        <end position="991"/>
    </location>
</feature>
<evidence type="ECO:0000256" key="9">
    <source>
        <dbReference type="ARBA" id="ARBA00022967"/>
    </source>
</evidence>
<dbReference type="GO" id="GO:0016020">
    <property type="term" value="C:membrane"/>
    <property type="evidence" value="ECO:0007669"/>
    <property type="project" value="InterPro"/>
</dbReference>
<feature type="transmembrane region" description="Helical" evidence="16">
    <location>
        <begin position="1041"/>
        <end position="1066"/>
    </location>
</feature>
<feature type="transmembrane region" description="Helical" evidence="16">
    <location>
        <begin position="246"/>
        <end position="263"/>
    </location>
</feature>
<feature type="transmembrane region" description="Helical" evidence="16">
    <location>
        <begin position="409"/>
        <end position="430"/>
    </location>
</feature>
<dbReference type="PANTHER" id="PTHR35008:SF8">
    <property type="entry name" value="ALCOHOL DEHYDROGENASE CYTOCHROME C SUBUNIT"/>
    <property type="match status" value="1"/>
</dbReference>
<dbReference type="AlphaFoldDB" id="A0A1I7YPX9"/>
<feature type="transmembrane region" description="Helical" evidence="16">
    <location>
        <begin position="942"/>
        <end position="962"/>
    </location>
</feature>
<dbReference type="GO" id="GO:0020037">
    <property type="term" value="F:heme binding"/>
    <property type="evidence" value="ECO:0007669"/>
    <property type="project" value="InterPro"/>
</dbReference>
<feature type="transmembrane region" description="Helical" evidence="16">
    <location>
        <begin position="148"/>
        <end position="167"/>
    </location>
</feature>
<keyword evidence="16" id="KW-1133">Transmembrane helix</keyword>
<evidence type="ECO:0000256" key="13">
    <source>
        <dbReference type="PIRSR" id="PIRSR603782-1"/>
    </source>
</evidence>
<dbReference type="InterPro" id="IPR036927">
    <property type="entry name" value="Cyt_c_oxase-like_su1_sf"/>
</dbReference>
<keyword evidence="19" id="KW-1185">Reference proteome</keyword>
<dbReference type="CDD" id="cd02968">
    <property type="entry name" value="SCO"/>
    <property type="match status" value="1"/>
</dbReference>
<feature type="binding site" evidence="13">
    <location>
        <position position="744"/>
    </location>
    <ligand>
        <name>Cu cation</name>
        <dbReference type="ChEBI" id="CHEBI:23378"/>
    </ligand>
</feature>
<dbReference type="SUPFAM" id="SSF81442">
    <property type="entry name" value="Cytochrome c oxidase subunit I-like"/>
    <property type="match status" value="1"/>
</dbReference>
<evidence type="ECO:0000259" key="18">
    <source>
        <dbReference type="PROSITE" id="PS51007"/>
    </source>
</evidence>
<name>A0A1I7YPX9_9BILA</name>
<comment type="catalytic activity">
    <reaction evidence="12">
        <text>4 Fe(II)-[cytochrome c] + O2 + 8 H(+)(in) = 4 Fe(III)-[cytochrome c] + 2 H2O + 4 H(+)(out)</text>
        <dbReference type="Rhea" id="RHEA:11436"/>
        <dbReference type="Rhea" id="RHEA-COMP:10350"/>
        <dbReference type="Rhea" id="RHEA-COMP:14399"/>
        <dbReference type="ChEBI" id="CHEBI:15377"/>
        <dbReference type="ChEBI" id="CHEBI:15378"/>
        <dbReference type="ChEBI" id="CHEBI:15379"/>
        <dbReference type="ChEBI" id="CHEBI:29033"/>
        <dbReference type="ChEBI" id="CHEBI:29034"/>
        <dbReference type="EC" id="7.1.1.9"/>
    </reaction>
    <physiologicalReaction direction="left-to-right" evidence="12">
        <dbReference type="Rhea" id="RHEA:11437"/>
    </physiologicalReaction>
</comment>
<dbReference type="InterPro" id="IPR036909">
    <property type="entry name" value="Cyt_c-like_dom_sf"/>
</dbReference>
<dbReference type="Gene3D" id="1.10.760.10">
    <property type="entry name" value="Cytochrome c-like domain"/>
    <property type="match status" value="2"/>
</dbReference>
<keyword evidence="16" id="KW-0812">Transmembrane</keyword>
<dbReference type="GO" id="GO:0006119">
    <property type="term" value="P:oxidative phosphorylation"/>
    <property type="evidence" value="ECO:0007669"/>
    <property type="project" value="UniProtKB-UniPathway"/>
</dbReference>
<evidence type="ECO:0000256" key="10">
    <source>
        <dbReference type="ARBA" id="ARBA00023004"/>
    </source>
</evidence>
<keyword evidence="10 15" id="KW-0408">Iron</keyword>
<dbReference type="Pfam" id="PF02630">
    <property type="entry name" value="SCO1-SenC"/>
    <property type="match status" value="1"/>
</dbReference>
<dbReference type="InterPro" id="IPR003782">
    <property type="entry name" value="SCO1/SenC"/>
</dbReference>
<dbReference type="UniPathway" id="UPA00705"/>
<feature type="transmembrane region" description="Helical" evidence="16">
    <location>
        <begin position="873"/>
        <end position="891"/>
    </location>
</feature>
<keyword evidence="16" id="KW-0472">Membrane</keyword>
<feature type="transmembrane region" description="Helical" evidence="16">
    <location>
        <begin position="275"/>
        <end position="295"/>
    </location>
</feature>
<evidence type="ECO:0000256" key="12">
    <source>
        <dbReference type="ARBA" id="ARBA00049512"/>
    </source>
</evidence>
<evidence type="ECO:0000256" key="11">
    <source>
        <dbReference type="ARBA" id="ARBA00032715"/>
    </source>
</evidence>
<evidence type="ECO:0000256" key="1">
    <source>
        <dbReference type="ARBA" id="ARBA00001971"/>
    </source>
</evidence>
<evidence type="ECO:0000256" key="5">
    <source>
        <dbReference type="ARBA" id="ARBA00010996"/>
    </source>
</evidence>
<dbReference type="PROSITE" id="PS51007">
    <property type="entry name" value="CYTC"/>
    <property type="match status" value="1"/>
</dbReference>
<keyword evidence="8 13" id="KW-0479">Metal-binding</keyword>
<dbReference type="Pfam" id="PF00115">
    <property type="entry name" value="COX1"/>
    <property type="match status" value="1"/>
</dbReference>
<evidence type="ECO:0000313" key="20">
    <source>
        <dbReference type="WBParaSite" id="L893_g18520.t1"/>
    </source>
</evidence>
<dbReference type="Proteomes" id="UP000095287">
    <property type="component" value="Unplaced"/>
</dbReference>
<dbReference type="Gene3D" id="1.20.210.10">
    <property type="entry name" value="Cytochrome c oxidase-like, subunit I domain"/>
    <property type="match status" value="1"/>
</dbReference>
<evidence type="ECO:0000313" key="19">
    <source>
        <dbReference type="Proteomes" id="UP000095287"/>
    </source>
</evidence>
<feature type="domain" description="Cytochrome oxidase subunit I profile" evidence="17">
    <location>
        <begin position="1"/>
        <end position="395"/>
    </location>
</feature>
<comment type="pathway">
    <text evidence="2">Energy metabolism; oxidative phosphorylation.</text>
</comment>
<comment type="similarity">
    <text evidence="5">Belongs to the SCO1/2 family.</text>
</comment>
<dbReference type="Pfam" id="PF13442">
    <property type="entry name" value="Cytochrome_CBB3"/>
    <property type="match status" value="1"/>
</dbReference>
<evidence type="ECO:0000256" key="14">
    <source>
        <dbReference type="PIRSR" id="PIRSR603782-2"/>
    </source>
</evidence>
<evidence type="ECO:0000256" key="15">
    <source>
        <dbReference type="PROSITE-ProRule" id="PRU00433"/>
    </source>
</evidence>
<dbReference type="WBParaSite" id="L893_g18520.t1">
    <property type="protein sequence ID" value="L893_g18520.t1"/>
    <property type="gene ID" value="L893_g18520"/>
</dbReference>
<evidence type="ECO:0000256" key="2">
    <source>
        <dbReference type="ARBA" id="ARBA00004673"/>
    </source>
</evidence>
<dbReference type="PANTHER" id="PTHR35008">
    <property type="entry name" value="BLL4482 PROTEIN-RELATED"/>
    <property type="match status" value="1"/>
</dbReference>
<comment type="similarity">
    <text evidence="4">Belongs to the heme-copper respiratory oxidase family.</text>
</comment>
<evidence type="ECO:0000256" key="16">
    <source>
        <dbReference type="SAM" id="Phobius"/>
    </source>
</evidence>
<dbReference type="Pfam" id="PF02433">
    <property type="entry name" value="FixO"/>
    <property type="match status" value="1"/>
</dbReference>
<dbReference type="GO" id="GO:0004129">
    <property type="term" value="F:cytochrome-c oxidase activity"/>
    <property type="evidence" value="ECO:0007669"/>
    <property type="project" value="UniProtKB-EC"/>
</dbReference>
<feature type="domain" description="Cytochrome c" evidence="18">
    <location>
        <begin position="581"/>
        <end position="671"/>
    </location>
</feature>
<evidence type="ECO:0000256" key="3">
    <source>
        <dbReference type="ARBA" id="ARBA00006488"/>
    </source>
</evidence>
<feature type="transmembrane region" description="Helical" evidence="16">
    <location>
        <begin position="903"/>
        <end position="921"/>
    </location>
</feature>
<keyword evidence="7 15" id="KW-0349">Heme</keyword>
<organism evidence="19 20">
    <name type="scientific">Steinernema glaseri</name>
    <dbReference type="NCBI Taxonomy" id="37863"/>
    <lineage>
        <taxon>Eukaryota</taxon>
        <taxon>Metazoa</taxon>
        <taxon>Ecdysozoa</taxon>
        <taxon>Nematoda</taxon>
        <taxon>Chromadorea</taxon>
        <taxon>Rhabditida</taxon>
        <taxon>Tylenchina</taxon>
        <taxon>Panagrolaimomorpha</taxon>
        <taxon>Strongyloidoidea</taxon>
        <taxon>Steinernematidae</taxon>
        <taxon>Steinernema</taxon>
    </lineage>
</organism>
<evidence type="ECO:0000256" key="8">
    <source>
        <dbReference type="ARBA" id="ARBA00022723"/>
    </source>
</evidence>
<keyword evidence="13" id="KW-0186">Copper</keyword>
<dbReference type="SUPFAM" id="SSF52833">
    <property type="entry name" value="Thioredoxin-like"/>
    <property type="match status" value="1"/>
</dbReference>
<dbReference type="SUPFAM" id="SSF46626">
    <property type="entry name" value="Cytochrome c"/>
    <property type="match status" value="2"/>
</dbReference>
<feature type="transmembrane region" description="Helical" evidence="16">
    <location>
        <begin position="31"/>
        <end position="57"/>
    </location>
</feature>
<feature type="transmembrane region" description="Helical" evidence="16">
    <location>
        <begin position="355"/>
        <end position="374"/>
    </location>
</feature>
<feature type="disulfide bond" description="Redox-active" evidence="14">
    <location>
        <begin position="744"/>
        <end position="748"/>
    </location>
</feature>
<feature type="transmembrane region" description="Helical" evidence="16">
    <location>
        <begin position="179"/>
        <end position="200"/>
    </location>
</feature>
<feature type="transmembrane region" description="Helical" evidence="16">
    <location>
        <begin position="77"/>
        <end position="100"/>
    </location>
</feature>